<name>A0A386PNG2_9SPIR</name>
<dbReference type="Gene3D" id="1.10.1420.10">
    <property type="match status" value="2"/>
</dbReference>
<dbReference type="Gene3D" id="3.40.1170.10">
    <property type="entry name" value="DNA repair protein MutS, domain I"/>
    <property type="match status" value="1"/>
</dbReference>
<dbReference type="InterPro" id="IPR016151">
    <property type="entry name" value="DNA_mismatch_repair_MutS_N"/>
</dbReference>
<dbReference type="SUPFAM" id="SSF55271">
    <property type="entry name" value="DNA repair protein MutS, domain I"/>
    <property type="match status" value="1"/>
</dbReference>
<dbReference type="OrthoDB" id="9802448at2"/>
<dbReference type="NCBIfam" id="TIGR01070">
    <property type="entry name" value="mutS1"/>
    <property type="match status" value="1"/>
</dbReference>
<accession>A0A386PNG2</accession>
<comment type="function">
    <text evidence="8">This protein is involved in the repair of mismatches in DNA. It is possible that it carries out the mismatch recognition step. This protein has a weak ATPase activity.</text>
</comment>
<feature type="domain" description="DNA mismatch repair proteins mutS family" evidence="12">
    <location>
        <begin position="691"/>
        <end position="707"/>
    </location>
</feature>
<protein>
    <recommendedName>
        <fullName evidence="2 9">DNA mismatch repair protein MutS</fullName>
    </recommendedName>
</protein>
<dbReference type="PIRSF" id="PIRSF037677">
    <property type="entry name" value="DNA_mis_repair_Msh6"/>
    <property type="match status" value="1"/>
</dbReference>
<dbReference type="SMART" id="SM00533">
    <property type="entry name" value="MUTSd"/>
    <property type="match status" value="1"/>
</dbReference>
<organism evidence="13 14">
    <name type="scientific">Borrelia turcica IST7</name>
    <dbReference type="NCBI Taxonomy" id="1104446"/>
    <lineage>
        <taxon>Bacteria</taxon>
        <taxon>Pseudomonadati</taxon>
        <taxon>Spirochaetota</taxon>
        <taxon>Spirochaetia</taxon>
        <taxon>Spirochaetales</taxon>
        <taxon>Borreliaceae</taxon>
        <taxon>Borrelia</taxon>
    </lineage>
</organism>
<dbReference type="AlphaFoldDB" id="A0A386PNG2"/>
<dbReference type="InterPro" id="IPR036678">
    <property type="entry name" value="MutS_con_dom_sf"/>
</dbReference>
<evidence type="ECO:0000256" key="10">
    <source>
        <dbReference type="RuleBase" id="RU003756"/>
    </source>
</evidence>
<evidence type="ECO:0000256" key="2">
    <source>
        <dbReference type="ARBA" id="ARBA00021982"/>
    </source>
</evidence>
<keyword evidence="5" id="KW-0067">ATP-binding</keyword>
<evidence type="ECO:0000256" key="5">
    <source>
        <dbReference type="ARBA" id="ARBA00022840"/>
    </source>
</evidence>
<evidence type="ECO:0000313" key="13">
    <source>
        <dbReference type="EMBL" id="AYE36645.1"/>
    </source>
</evidence>
<dbReference type="EMBL" id="CP028884">
    <property type="protein sequence ID" value="AYE36645.1"/>
    <property type="molecule type" value="Genomic_DNA"/>
</dbReference>
<evidence type="ECO:0000259" key="12">
    <source>
        <dbReference type="PROSITE" id="PS00486"/>
    </source>
</evidence>
<proteinExistence type="inferred from homology"/>
<sequence length="867" mass="99488">MSIIIQYRFMEKNVTPMMKQYLKIKNNYKDAIVFFRVGSFYEMFFNDALEGSKLLGLTLTKREGIPMCGVPCHASKEYVKKLILLDKKVAICEQGLQADAKGPLEREVVEVISPGVVIDEDFLEDDANNYLVAISDYKGHYSFSYIDLSTSRLGIILYEDSFLEKLRRDIEKYSPKEIIVSESFYYKYLEKLVLDKFLVNKVPNWHLDKEIAIKALKEHFNMVSLSALGFKEEEPYYISSFLIIDYIKNNLKNLLSNINTIHINNDSAYMFLDDVTQVNLELVKNNNDLTSSYSLYSVLNDCKTPMGKRLLREYILNPLLDISEINGRLAHVEFLNNNVNLTMKLRDILSNVWDIERIISRLQMRKYAKKDFLFIREALIAFFLIKRLFNEHSFGYWIFDTDDEDKIRGIYSLINGSISREQDEIIKQGYNPKIDRLREIKNNASKYVEDYLNFERNFSKINSLKIRKTNVRGLFFEVTKSYYGQVPSHFIESQALNSAKRYKTSKLIELERDINDAEDNLSALEQEIFDEIALKIAKHNVVIKKVSEFCAYSDVVSNFAYLARKNEYIRPTLTNDKEIILEGARHPVVEYYMKGVEAFTKNSVRINNEKYFCLITGPNMAGKSTYLRQTALVVLMGHIGSFVPASKAIIGITDKIFCRIGASDNISRGESTFLVEMNETANILRNATPNSLIIMDEVGRGTSTNDGLAIAYSIVEYILGYIKSRSLFATHFHELSAIKHDSFVNLSMKIERQGNDLIFLREVEEKPSLNSYGIYVARIAGIPLKVIERANVILKSLTSREGLCISELLSLGSSVNEGEEAEADLSYEAEVNAYLEIKELISKVDINNTTPYQAIDLLNQIILKTKV</sequence>
<keyword evidence="11" id="KW-0175">Coiled coil</keyword>
<dbReference type="InterPro" id="IPR000432">
    <property type="entry name" value="DNA_mismatch_repair_MutS_C"/>
</dbReference>
<dbReference type="InterPro" id="IPR045076">
    <property type="entry name" value="MutS"/>
</dbReference>
<evidence type="ECO:0000256" key="9">
    <source>
        <dbReference type="NCBIfam" id="TIGR01070"/>
    </source>
</evidence>
<dbReference type="Proteomes" id="UP000275571">
    <property type="component" value="Chromosome"/>
</dbReference>
<dbReference type="PROSITE" id="PS00486">
    <property type="entry name" value="DNA_MISMATCH_REPAIR_2"/>
    <property type="match status" value="1"/>
</dbReference>
<dbReference type="InterPro" id="IPR007861">
    <property type="entry name" value="DNA_mismatch_repair_MutS_clamp"/>
</dbReference>
<evidence type="ECO:0000313" key="14">
    <source>
        <dbReference type="Proteomes" id="UP000275571"/>
    </source>
</evidence>
<dbReference type="GO" id="GO:0140664">
    <property type="term" value="F:ATP-dependent DNA damage sensor activity"/>
    <property type="evidence" value="ECO:0007669"/>
    <property type="project" value="InterPro"/>
</dbReference>
<dbReference type="GO" id="GO:0030983">
    <property type="term" value="F:mismatched DNA binding"/>
    <property type="evidence" value="ECO:0007669"/>
    <property type="project" value="InterPro"/>
</dbReference>
<keyword evidence="6 10" id="KW-0238">DNA-binding</keyword>
<evidence type="ECO:0000256" key="7">
    <source>
        <dbReference type="ARBA" id="ARBA00023204"/>
    </source>
</evidence>
<dbReference type="PANTHER" id="PTHR11361:SF34">
    <property type="entry name" value="DNA MISMATCH REPAIR PROTEIN MSH1, MITOCHONDRIAL"/>
    <property type="match status" value="1"/>
</dbReference>
<dbReference type="Gene3D" id="3.40.50.300">
    <property type="entry name" value="P-loop containing nucleotide triphosphate hydrolases"/>
    <property type="match status" value="1"/>
</dbReference>
<keyword evidence="4 10" id="KW-0227">DNA damage</keyword>
<reference evidence="13 14" key="1">
    <citation type="journal article" date="2018" name="Infect. Genet. Evol.">
        <title>Genome-wide analysis of Borrelia turcica and 'Candidatus Borrelia tachyglossi' shows relapsing fever-like genomes with unique genomic links to Lyme disease Borrelia.</title>
        <authorList>
            <person name="Gofton A.W."/>
            <person name="Margos G."/>
            <person name="Fingerle V."/>
            <person name="Hepner S."/>
            <person name="Loh S.M."/>
            <person name="Ryan U."/>
            <person name="Irwin P."/>
            <person name="Oskam C.L."/>
        </authorList>
    </citation>
    <scope>NUCLEOTIDE SEQUENCE [LARGE SCALE GENOMIC DNA]</scope>
    <source>
        <strain evidence="13 14">IST7</strain>
    </source>
</reference>
<dbReference type="GO" id="GO:0006298">
    <property type="term" value="P:mismatch repair"/>
    <property type="evidence" value="ECO:0007669"/>
    <property type="project" value="UniProtKB-UniRule"/>
</dbReference>
<dbReference type="CDD" id="cd03284">
    <property type="entry name" value="ABC_MutS1"/>
    <property type="match status" value="1"/>
</dbReference>
<dbReference type="SUPFAM" id="SSF52540">
    <property type="entry name" value="P-loop containing nucleoside triphosphate hydrolases"/>
    <property type="match status" value="1"/>
</dbReference>
<dbReference type="Pfam" id="PF01624">
    <property type="entry name" value="MutS_I"/>
    <property type="match status" value="1"/>
</dbReference>
<evidence type="ECO:0000256" key="6">
    <source>
        <dbReference type="ARBA" id="ARBA00023125"/>
    </source>
</evidence>
<dbReference type="InterPro" id="IPR027417">
    <property type="entry name" value="P-loop_NTPase"/>
</dbReference>
<keyword evidence="3 10" id="KW-0547">Nucleotide-binding</keyword>
<dbReference type="SUPFAM" id="SSF48334">
    <property type="entry name" value="DNA repair protein MutS, domain III"/>
    <property type="match status" value="1"/>
</dbReference>
<comment type="similarity">
    <text evidence="1 10">Belongs to the DNA mismatch repair MutS family.</text>
</comment>
<dbReference type="InterPro" id="IPR007696">
    <property type="entry name" value="DNA_mismatch_repair_MutS_core"/>
</dbReference>
<dbReference type="GO" id="GO:0005524">
    <property type="term" value="F:ATP binding"/>
    <property type="evidence" value="ECO:0007669"/>
    <property type="project" value="UniProtKB-UniRule"/>
</dbReference>
<dbReference type="InterPro" id="IPR007860">
    <property type="entry name" value="DNA_mmatch_repair_MutS_con_dom"/>
</dbReference>
<dbReference type="InterPro" id="IPR036187">
    <property type="entry name" value="DNA_mismatch_repair_MutS_sf"/>
</dbReference>
<dbReference type="SUPFAM" id="SSF53150">
    <property type="entry name" value="DNA repair protein MutS, domain II"/>
    <property type="match status" value="1"/>
</dbReference>
<dbReference type="KEGG" id="btur:DB313_04190"/>
<dbReference type="InterPro" id="IPR017261">
    <property type="entry name" value="DNA_mismatch_repair_MutS/MSH"/>
</dbReference>
<evidence type="ECO:0000256" key="3">
    <source>
        <dbReference type="ARBA" id="ARBA00022741"/>
    </source>
</evidence>
<dbReference type="Gene3D" id="3.30.420.110">
    <property type="entry name" value="MutS, connector domain"/>
    <property type="match status" value="1"/>
</dbReference>
<evidence type="ECO:0000256" key="1">
    <source>
        <dbReference type="ARBA" id="ARBA00006271"/>
    </source>
</evidence>
<dbReference type="InterPro" id="IPR007695">
    <property type="entry name" value="DNA_mismatch_repair_MutS-lik_N"/>
</dbReference>
<feature type="coiled-coil region" evidence="11">
    <location>
        <begin position="500"/>
        <end position="534"/>
    </location>
</feature>
<gene>
    <name evidence="13" type="ORF">DB313_04190</name>
</gene>
<evidence type="ECO:0000256" key="11">
    <source>
        <dbReference type="SAM" id="Coils"/>
    </source>
</evidence>
<dbReference type="Pfam" id="PF05192">
    <property type="entry name" value="MutS_III"/>
    <property type="match status" value="1"/>
</dbReference>
<keyword evidence="7 10" id="KW-0234">DNA repair</keyword>
<dbReference type="Pfam" id="PF05190">
    <property type="entry name" value="MutS_IV"/>
    <property type="match status" value="1"/>
</dbReference>
<evidence type="ECO:0000256" key="4">
    <source>
        <dbReference type="ARBA" id="ARBA00022763"/>
    </source>
</evidence>
<dbReference type="PANTHER" id="PTHR11361">
    <property type="entry name" value="DNA MISMATCH REPAIR PROTEIN MUTS FAMILY MEMBER"/>
    <property type="match status" value="1"/>
</dbReference>
<dbReference type="InterPro" id="IPR005748">
    <property type="entry name" value="DNA_mismatch_repair_MutS"/>
</dbReference>
<keyword evidence="14" id="KW-1185">Reference proteome</keyword>
<evidence type="ECO:0000256" key="8">
    <source>
        <dbReference type="ARBA" id="ARBA00024647"/>
    </source>
</evidence>
<dbReference type="Pfam" id="PF05188">
    <property type="entry name" value="MutS_II"/>
    <property type="match status" value="1"/>
</dbReference>
<dbReference type="SMART" id="SM00534">
    <property type="entry name" value="MUTSac"/>
    <property type="match status" value="1"/>
</dbReference>
<dbReference type="Pfam" id="PF00488">
    <property type="entry name" value="MutS_V"/>
    <property type="match status" value="1"/>
</dbReference>
<dbReference type="NCBIfam" id="NF003810">
    <property type="entry name" value="PRK05399.1"/>
    <property type="match status" value="1"/>
</dbReference>